<proteinExistence type="predicted"/>
<protein>
    <submittedName>
        <fullName evidence="1">Uncharacterized protein</fullName>
    </submittedName>
</protein>
<sequence>MALDESVFMHGRSAELITRSDHGTRSRPFSRDDMPFFREGGNATAMARLAGKIIRQTHAGVVEIDVRKAWTFDEPGA</sequence>
<evidence type="ECO:0000313" key="1">
    <source>
        <dbReference type="EMBL" id="QQP89065.1"/>
    </source>
</evidence>
<dbReference type="EMBL" id="CP067420">
    <property type="protein sequence ID" value="QQP89065.1"/>
    <property type="molecule type" value="Genomic_DNA"/>
</dbReference>
<name>A0ABX7B403_9PROT</name>
<dbReference type="Proteomes" id="UP000595197">
    <property type="component" value="Chromosome"/>
</dbReference>
<organism evidence="1 2">
    <name type="scientific">Skermanella cutis</name>
    <dbReference type="NCBI Taxonomy" id="2775420"/>
    <lineage>
        <taxon>Bacteria</taxon>
        <taxon>Pseudomonadati</taxon>
        <taxon>Pseudomonadota</taxon>
        <taxon>Alphaproteobacteria</taxon>
        <taxon>Rhodospirillales</taxon>
        <taxon>Azospirillaceae</taxon>
        <taxon>Skermanella</taxon>
    </lineage>
</organism>
<gene>
    <name evidence="1" type="ORF">IGS68_24180</name>
</gene>
<reference evidence="1" key="1">
    <citation type="submission" date="2021-02" db="EMBL/GenBank/DDBJ databases">
        <title>Skermanella TT6 skin isolate.</title>
        <authorList>
            <person name="Lee K."/>
            <person name="Ganzorig M."/>
        </authorList>
    </citation>
    <scope>NUCLEOTIDE SEQUENCE</scope>
    <source>
        <strain evidence="1">TT6</strain>
    </source>
</reference>
<dbReference type="RefSeq" id="WP_201074823.1">
    <property type="nucleotide sequence ID" value="NZ_CP067420.1"/>
</dbReference>
<evidence type="ECO:0000313" key="2">
    <source>
        <dbReference type="Proteomes" id="UP000595197"/>
    </source>
</evidence>
<accession>A0ABX7B403</accession>
<keyword evidence="2" id="KW-1185">Reference proteome</keyword>